<gene>
    <name evidence="2" type="ORF">EPI11_04370</name>
</gene>
<dbReference type="OrthoDB" id="826659at2"/>
<dbReference type="AlphaFoldDB" id="A0A3S3QTR7"/>
<feature type="compositionally biased region" description="Polar residues" evidence="1">
    <location>
        <begin position="11"/>
        <end position="22"/>
    </location>
</feature>
<evidence type="ECO:0008006" key="4">
    <source>
        <dbReference type="Google" id="ProtNLM"/>
    </source>
</evidence>
<evidence type="ECO:0000256" key="1">
    <source>
        <dbReference type="SAM" id="MobiDB-lite"/>
    </source>
</evidence>
<evidence type="ECO:0000313" key="2">
    <source>
        <dbReference type="EMBL" id="RWX02635.1"/>
    </source>
</evidence>
<organism evidence="2 3">
    <name type="scientific">Flavobacterium cerinum</name>
    <dbReference type="NCBI Taxonomy" id="2502784"/>
    <lineage>
        <taxon>Bacteria</taxon>
        <taxon>Pseudomonadati</taxon>
        <taxon>Bacteroidota</taxon>
        <taxon>Flavobacteriia</taxon>
        <taxon>Flavobacteriales</taxon>
        <taxon>Flavobacteriaceae</taxon>
        <taxon>Flavobacterium</taxon>
    </lineage>
</organism>
<accession>A0A3S3QTR7</accession>
<dbReference type="Proteomes" id="UP000287527">
    <property type="component" value="Unassembled WGS sequence"/>
</dbReference>
<name>A0A3S3QTR7_9FLAO</name>
<reference evidence="2 3" key="1">
    <citation type="submission" date="2019-01" db="EMBL/GenBank/DDBJ databases">
        <title>Flavobacterium sp. nov.,isolated from freshwater.</title>
        <authorList>
            <person name="Zhang R."/>
            <person name="Du Z.-J."/>
        </authorList>
    </citation>
    <scope>NUCLEOTIDE SEQUENCE [LARGE SCALE GENOMIC DNA]</scope>
    <source>
        <strain evidence="2 3">1E403</strain>
    </source>
</reference>
<feature type="region of interest" description="Disordered" evidence="1">
    <location>
        <begin position="1"/>
        <end position="22"/>
    </location>
</feature>
<proteinExistence type="predicted"/>
<protein>
    <recommendedName>
        <fullName evidence="4">META domain-containing protein</fullName>
    </recommendedName>
</protein>
<dbReference type="EMBL" id="SBII01000002">
    <property type="protein sequence ID" value="RWX02635.1"/>
    <property type="molecule type" value="Genomic_DNA"/>
</dbReference>
<comment type="caution">
    <text evidence="2">The sequence shown here is derived from an EMBL/GenBank/DDBJ whole genome shotgun (WGS) entry which is preliminary data.</text>
</comment>
<evidence type="ECO:0000313" key="3">
    <source>
        <dbReference type="Proteomes" id="UP000287527"/>
    </source>
</evidence>
<sequence>MVALGVLSCSGDDSPSTTNANGNITEVTNVVKSGTWRIASFVEDGNTHTQHFEGYTFTFGANNVLTATGGVAIYTGTWSVTKDNSSDDDNSTSDIDFNIGFLSPETFADLSDDWDILEKTSTRIKLVDISGGNGGTDYLTFEKN</sequence>
<keyword evidence="3" id="KW-1185">Reference proteome</keyword>